<evidence type="ECO:0000256" key="1">
    <source>
        <dbReference type="SAM" id="MobiDB-lite"/>
    </source>
</evidence>
<evidence type="ECO:0000313" key="3">
    <source>
        <dbReference type="Proteomes" id="UP000033070"/>
    </source>
</evidence>
<protein>
    <recommendedName>
        <fullName evidence="4">Motility protein</fullName>
    </recommendedName>
</protein>
<accession>A0A2Z6GEJ1</accession>
<dbReference type="RefSeq" id="WP_062626377.1">
    <property type="nucleotide sequence ID" value="NZ_AP018738.1"/>
</dbReference>
<dbReference type="Proteomes" id="UP000033070">
    <property type="component" value="Chromosome"/>
</dbReference>
<gene>
    <name evidence="2" type="ORF">OYT1_ch2219</name>
</gene>
<feature type="region of interest" description="Disordered" evidence="1">
    <location>
        <begin position="46"/>
        <end position="65"/>
    </location>
</feature>
<dbReference type="Pfam" id="PF14070">
    <property type="entry name" value="YjfB_motility"/>
    <property type="match status" value="1"/>
</dbReference>
<evidence type="ECO:0000313" key="2">
    <source>
        <dbReference type="EMBL" id="BBE51739.1"/>
    </source>
</evidence>
<dbReference type="OrthoDB" id="8548265at2"/>
<dbReference type="STRING" id="1188319.OYT1_01208"/>
<organism evidence="2 3">
    <name type="scientific">Ferriphaselus amnicola</name>
    <dbReference type="NCBI Taxonomy" id="1188319"/>
    <lineage>
        <taxon>Bacteria</taxon>
        <taxon>Pseudomonadati</taxon>
        <taxon>Pseudomonadota</taxon>
        <taxon>Betaproteobacteria</taxon>
        <taxon>Nitrosomonadales</taxon>
        <taxon>Gallionellaceae</taxon>
        <taxon>Ferriphaselus</taxon>
    </lineage>
</organism>
<reference evidence="2 3" key="1">
    <citation type="submission" date="2018-06" db="EMBL/GenBank/DDBJ databases">
        <title>OYT1 Genome Sequencing.</title>
        <authorList>
            <person name="Kato S."/>
            <person name="Itoh T."/>
            <person name="Ohkuma M."/>
        </authorList>
    </citation>
    <scope>NUCLEOTIDE SEQUENCE [LARGE SCALE GENOMIC DNA]</scope>
    <source>
        <strain evidence="2 3">OYT1</strain>
    </source>
</reference>
<sequence>MNITSSTNAALISNASDTVGISILKKAMSIEAQSAMALIHALPQPLQPSTGNLPPNLGQNINTTA</sequence>
<evidence type="ECO:0008006" key="4">
    <source>
        <dbReference type="Google" id="ProtNLM"/>
    </source>
</evidence>
<keyword evidence="3" id="KW-1185">Reference proteome</keyword>
<dbReference type="InterPro" id="IPR025906">
    <property type="entry name" value="YjfB_motility"/>
</dbReference>
<dbReference type="KEGG" id="fam:OYT1_ch2219"/>
<dbReference type="EMBL" id="AP018738">
    <property type="protein sequence ID" value="BBE51739.1"/>
    <property type="molecule type" value="Genomic_DNA"/>
</dbReference>
<dbReference type="AlphaFoldDB" id="A0A2Z6GEJ1"/>
<name>A0A2Z6GEJ1_9PROT</name>
<proteinExistence type="predicted"/>
<feature type="compositionally biased region" description="Polar residues" evidence="1">
    <location>
        <begin position="47"/>
        <end position="65"/>
    </location>
</feature>